<keyword evidence="4" id="KW-1185">Reference proteome</keyword>
<reference evidence="3 4" key="1">
    <citation type="journal article" date="2012" name="BMC Genomics">
        <title>Comparative genomic analysis and phylogenetic position of Theileria equi.</title>
        <authorList>
            <person name="Kappmeyer L.S."/>
            <person name="Thiagarajan M."/>
            <person name="Herndon D.R."/>
            <person name="Ramsay J.D."/>
            <person name="Caler E."/>
            <person name="Djikeng A."/>
            <person name="Gillespie J.J."/>
            <person name="Lau A.O."/>
            <person name="Roalson E.H."/>
            <person name="Silva J.C."/>
            <person name="Silva M.G."/>
            <person name="Suarez C.E."/>
            <person name="Ueti M.W."/>
            <person name="Nene V.M."/>
            <person name="Mealey R.H."/>
            <person name="Knowles D.P."/>
            <person name="Brayton K.A."/>
        </authorList>
    </citation>
    <scope>NUCLEOTIDE SEQUENCE [LARGE SCALE GENOMIC DNA]</scope>
    <source>
        <strain evidence="3 4">WA</strain>
    </source>
</reference>
<evidence type="ECO:0008006" key="5">
    <source>
        <dbReference type="Google" id="ProtNLM"/>
    </source>
</evidence>
<gene>
    <name evidence="3" type="ORF">BEWA_035200</name>
</gene>
<feature type="compositionally biased region" description="Polar residues" evidence="1">
    <location>
        <begin position="289"/>
        <end position="304"/>
    </location>
</feature>
<protein>
    <recommendedName>
        <fullName evidence="5">Signal peptide-containing protein</fullName>
    </recommendedName>
</protein>
<evidence type="ECO:0000313" key="4">
    <source>
        <dbReference type="Proteomes" id="UP000031512"/>
    </source>
</evidence>
<keyword evidence="2" id="KW-0732">Signal</keyword>
<feature type="compositionally biased region" description="Polar residues" evidence="1">
    <location>
        <begin position="269"/>
        <end position="279"/>
    </location>
</feature>
<dbReference type="Proteomes" id="UP000031512">
    <property type="component" value="Unassembled WGS sequence"/>
</dbReference>
<accession>L1LDX7</accession>
<evidence type="ECO:0000313" key="3">
    <source>
        <dbReference type="EMBL" id="EKX73484.1"/>
    </source>
</evidence>
<dbReference type="RefSeq" id="XP_004832936.1">
    <property type="nucleotide sequence ID" value="XM_004832879.1"/>
</dbReference>
<dbReference type="EMBL" id="ACOU01000002">
    <property type="protein sequence ID" value="EKX73484.1"/>
    <property type="molecule type" value="Genomic_DNA"/>
</dbReference>
<feature type="signal peptide" evidence="2">
    <location>
        <begin position="1"/>
        <end position="20"/>
    </location>
</feature>
<feature type="compositionally biased region" description="Low complexity" evidence="1">
    <location>
        <begin position="306"/>
        <end position="318"/>
    </location>
</feature>
<feature type="region of interest" description="Disordered" evidence="1">
    <location>
        <begin position="250"/>
        <end position="342"/>
    </location>
</feature>
<comment type="caution">
    <text evidence="3">The sequence shown here is derived from an EMBL/GenBank/DDBJ whole genome shotgun (WGS) entry which is preliminary data.</text>
</comment>
<dbReference type="KEGG" id="beq:BEWA_035200"/>
<dbReference type="GeneID" id="15807888"/>
<organism evidence="3 4">
    <name type="scientific">Theileria equi strain WA</name>
    <dbReference type="NCBI Taxonomy" id="1537102"/>
    <lineage>
        <taxon>Eukaryota</taxon>
        <taxon>Sar</taxon>
        <taxon>Alveolata</taxon>
        <taxon>Apicomplexa</taxon>
        <taxon>Aconoidasida</taxon>
        <taxon>Piroplasmida</taxon>
        <taxon>Theileriidae</taxon>
        <taxon>Theileria</taxon>
    </lineage>
</organism>
<evidence type="ECO:0000256" key="1">
    <source>
        <dbReference type="SAM" id="MobiDB-lite"/>
    </source>
</evidence>
<dbReference type="VEuPathDB" id="PiroplasmaDB:BEWA_035200"/>
<feature type="region of interest" description="Disordered" evidence="1">
    <location>
        <begin position="392"/>
        <end position="417"/>
    </location>
</feature>
<sequence length="417" mass="47387">MKIFPLSILFITPFMQHACAVYYKERSPIDLDIAYELPPQICVSISETHPNGRYFYLKKSIANRFRLGLITCADSVIFLGNEKDMLRFVFLQELDDGKRYMRIVSKLADYHGNARRRVDEFVKLPTVTRFLRLFRTLLYMDIPTQEPNHMIQVETDIQSGALKFSIRPEMKLEVTIGVVKFGRYMVNWRTHGLMERDVIWEGGVDNPHIKMTSLFNDGTRVETTYGFDGRGFIMGSRSQISIFLDPCDEEIRQDLPPKPKRKRRKAEKSNTTYSTSEPTPKSRKKASVGNYQRGSTETSTSAYQGESDSTTADSLSLDLSEDESFKPSISDESQNEQSAAEDAQIISETTSEGPGTSAMVIEHIPLKSDSNLGNNVLPQVENTRLEYSEMEMTNVPKNVDDEKIGDEQAGNMSEEDN</sequence>
<name>L1LDX7_THEEQ</name>
<evidence type="ECO:0000256" key="2">
    <source>
        <dbReference type="SAM" id="SignalP"/>
    </source>
</evidence>
<feature type="chain" id="PRO_5003952529" description="Signal peptide-containing protein" evidence="2">
    <location>
        <begin position="21"/>
        <end position="417"/>
    </location>
</feature>
<dbReference type="AlphaFoldDB" id="L1LDX7"/>
<proteinExistence type="predicted"/>